<protein>
    <submittedName>
        <fullName evidence="1">Uncharacterized protein</fullName>
    </submittedName>
</protein>
<dbReference type="Proteomes" id="UP001595690">
    <property type="component" value="Unassembled WGS sequence"/>
</dbReference>
<gene>
    <name evidence="1" type="ORF">ACFOWZ_39065</name>
</gene>
<accession>A0ABV8C5Z9</accession>
<dbReference type="RefSeq" id="WP_382378996.1">
    <property type="nucleotide sequence ID" value="NZ_JBHRZI010000036.1"/>
</dbReference>
<sequence length="259" mass="28405">MTRPSRGLGREVMIVIDLSSLSTLPAGTGTAPWPGHEYAKGWGVFGLPFDSGHVLALRVFPESDFGPYRSLWHREPGGDWSIHVDGPRLDTACPRYYGAACRHTAHARIDVTWTGRTSLRVTVDSPALDWTMTVGTTRLLDVVNAMSAALPLATWRPQPLVRARELIARTLGLGRVKMAGVMPNGHNGKLMPERMYFIESSRATLDGTDLGKPVRAKDNPMIGNIPLPARGVLAIGQATWEILDQEEHERTRQEVNGAP</sequence>
<organism evidence="1 2">
    <name type="scientific">Lentzea rhizosphaerae</name>
    <dbReference type="NCBI Taxonomy" id="2041025"/>
    <lineage>
        <taxon>Bacteria</taxon>
        <taxon>Bacillati</taxon>
        <taxon>Actinomycetota</taxon>
        <taxon>Actinomycetes</taxon>
        <taxon>Pseudonocardiales</taxon>
        <taxon>Pseudonocardiaceae</taxon>
        <taxon>Lentzea</taxon>
    </lineage>
</organism>
<proteinExistence type="predicted"/>
<reference evidence="2" key="1">
    <citation type="journal article" date="2019" name="Int. J. Syst. Evol. Microbiol.">
        <title>The Global Catalogue of Microorganisms (GCM) 10K type strain sequencing project: providing services to taxonomists for standard genome sequencing and annotation.</title>
        <authorList>
            <consortium name="The Broad Institute Genomics Platform"/>
            <consortium name="The Broad Institute Genome Sequencing Center for Infectious Disease"/>
            <person name="Wu L."/>
            <person name="Ma J."/>
        </authorList>
    </citation>
    <scope>NUCLEOTIDE SEQUENCE [LARGE SCALE GENOMIC DNA]</scope>
    <source>
        <strain evidence="2">CGMCC 4.7405</strain>
    </source>
</reference>
<evidence type="ECO:0000313" key="1">
    <source>
        <dbReference type="EMBL" id="MFC3897512.1"/>
    </source>
</evidence>
<dbReference type="EMBL" id="JBHRZI010000036">
    <property type="protein sequence ID" value="MFC3897512.1"/>
    <property type="molecule type" value="Genomic_DNA"/>
</dbReference>
<keyword evidence="2" id="KW-1185">Reference proteome</keyword>
<name>A0ABV8C5Z9_9PSEU</name>
<evidence type="ECO:0000313" key="2">
    <source>
        <dbReference type="Proteomes" id="UP001595690"/>
    </source>
</evidence>
<comment type="caution">
    <text evidence="1">The sequence shown here is derived from an EMBL/GenBank/DDBJ whole genome shotgun (WGS) entry which is preliminary data.</text>
</comment>